<dbReference type="UniPathway" id="UPA00223">
    <property type="reaction ID" value="UER00999"/>
</dbReference>
<feature type="binding site" evidence="7">
    <location>
        <position position="205"/>
    </location>
    <ligand>
        <name>Mg(2+)</name>
        <dbReference type="ChEBI" id="CHEBI:18420"/>
    </ligand>
</feature>
<protein>
    <recommendedName>
        <fullName evidence="7">Succinate--CoA ligase [ADP-forming] subunit beta</fullName>
        <ecNumber evidence="7">6.2.1.5</ecNumber>
    </recommendedName>
    <alternativeName>
        <fullName evidence="7">Succinyl-CoA synthetase subunit beta</fullName>
        <shortName evidence="7">SCS-beta</shortName>
    </alternativeName>
</protein>
<comment type="cofactor">
    <cofactor evidence="7">
        <name>Mg(2+)</name>
        <dbReference type="ChEBI" id="CHEBI:18420"/>
    </cofactor>
    <text evidence="7">Binds 1 Mg(2+) ion per subunit.</text>
</comment>
<comment type="similarity">
    <text evidence="1 7">Belongs to the succinate/malate CoA ligase beta subunit family.</text>
</comment>
<dbReference type="SUPFAM" id="SSF52210">
    <property type="entry name" value="Succinyl-CoA synthetase domains"/>
    <property type="match status" value="1"/>
</dbReference>
<name>A0A235BY07_UNCW3</name>
<dbReference type="GO" id="GO:0006099">
    <property type="term" value="P:tricarboxylic acid cycle"/>
    <property type="evidence" value="ECO:0007669"/>
    <property type="project" value="UniProtKB-UniRule"/>
</dbReference>
<dbReference type="PANTHER" id="PTHR11815">
    <property type="entry name" value="SUCCINYL-COA SYNTHETASE BETA CHAIN"/>
    <property type="match status" value="1"/>
</dbReference>
<dbReference type="GO" id="GO:0000287">
    <property type="term" value="F:magnesium ion binding"/>
    <property type="evidence" value="ECO:0007669"/>
    <property type="project" value="UniProtKB-UniRule"/>
</dbReference>
<evidence type="ECO:0000313" key="11">
    <source>
        <dbReference type="Proteomes" id="UP000215215"/>
    </source>
</evidence>
<comment type="function">
    <text evidence="7">Succinyl-CoA synthetase functions in the citric acid cycle (TCA), coupling the hydrolysis of succinyl-CoA to the synthesis of either ATP or GTP and thus represents the only step of substrate-level phosphorylation in the TCA. The beta subunit provides nucleotide specificity of the enzyme and binds the substrate succinate, while the binding sites for coenzyme A and phosphate are found in the alpha subunit.</text>
</comment>
<evidence type="ECO:0000256" key="7">
    <source>
        <dbReference type="HAMAP-Rule" id="MF_00558"/>
    </source>
</evidence>
<dbReference type="Proteomes" id="UP000215215">
    <property type="component" value="Unassembled WGS sequence"/>
</dbReference>
<dbReference type="HAMAP" id="MF_00558">
    <property type="entry name" value="Succ_CoA_beta"/>
    <property type="match status" value="1"/>
</dbReference>
<reference evidence="10 11" key="1">
    <citation type="submission" date="2017-07" db="EMBL/GenBank/DDBJ databases">
        <title>Recovery of genomes from metagenomes via a dereplication, aggregation, and scoring strategy.</title>
        <authorList>
            <person name="Sieber C.M."/>
            <person name="Probst A.J."/>
            <person name="Sharrar A."/>
            <person name="Thomas B.C."/>
            <person name="Hess M."/>
            <person name="Tringe S.G."/>
            <person name="Banfield J.F."/>
        </authorList>
    </citation>
    <scope>NUCLEOTIDE SEQUENCE [LARGE SCALE GENOMIC DNA]</scope>
    <source>
        <strain evidence="10">JGI_Cruoil_03_44_89</strain>
    </source>
</reference>
<keyword evidence="4 7" id="KW-0479">Metal-binding</keyword>
<feature type="binding site" evidence="7">
    <location>
        <begin position="52"/>
        <end position="54"/>
    </location>
    <ligand>
        <name>ATP</name>
        <dbReference type="ChEBI" id="CHEBI:30616"/>
    </ligand>
</feature>
<comment type="caution">
    <text evidence="7">Lacks conserved residue(s) required for the propagation of feature annotation.</text>
</comment>
<dbReference type="Gene3D" id="3.30.1490.20">
    <property type="entry name" value="ATP-grasp fold, A domain"/>
    <property type="match status" value="1"/>
</dbReference>
<dbReference type="Gene3D" id="3.40.50.261">
    <property type="entry name" value="Succinyl-CoA synthetase domains"/>
    <property type="match status" value="1"/>
</dbReference>
<dbReference type="EC" id="6.2.1.5" evidence="7"/>
<evidence type="ECO:0000256" key="3">
    <source>
        <dbReference type="ARBA" id="ARBA00022598"/>
    </source>
</evidence>
<comment type="catalytic activity">
    <reaction evidence="7">
        <text>succinate + ATP + CoA = succinyl-CoA + ADP + phosphate</text>
        <dbReference type="Rhea" id="RHEA:17661"/>
        <dbReference type="ChEBI" id="CHEBI:30031"/>
        <dbReference type="ChEBI" id="CHEBI:30616"/>
        <dbReference type="ChEBI" id="CHEBI:43474"/>
        <dbReference type="ChEBI" id="CHEBI:57287"/>
        <dbReference type="ChEBI" id="CHEBI:57292"/>
        <dbReference type="ChEBI" id="CHEBI:456216"/>
        <dbReference type="EC" id="6.2.1.5"/>
    </reaction>
</comment>
<dbReference type="AlphaFoldDB" id="A0A235BY07"/>
<feature type="binding site" evidence="7">
    <location>
        <position position="99"/>
    </location>
    <ligand>
        <name>ATP</name>
        <dbReference type="ChEBI" id="CHEBI:30616"/>
    </ligand>
</feature>
<evidence type="ECO:0000259" key="9">
    <source>
        <dbReference type="PROSITE" id="PS50975"/>
    </source>
</evidence>
<accession>A0A235BY07</accession>
<dbReference type="InterPro" id="IPR013650">
    <property type="entry name" value="ATP-grasp_succ-CoA_synth-type"/>
</dbReference>
<keyword evidence="2 7" id="KW-0816">Tricarboxylic acid cycle</keyword>
<dbReference type="PROSITE" id="PS50975">
    <property type="entry name" value="ATP_GRASP"/>
    <property type="match status" value="1"/>
</dbReference>
<feature type="binding site" evidence="7">
    <location>
        <position position="191"/>
    </location>
    <ligand>
        <name>Mg(2+)</name>
        <dbReference type="ChEBI" id="CHEBI:18420"/>
    </ligand>
</feature>
<dbReference type="Pfam" id="PF00549">
    <property type="entry name" value="Ligase_CoA"/>
    <property type="match status" value="1"/>
</dbReference>
<feature type="binding site" evidence="7">
    <location>
        <begin position="313"/>
        <end position="315"/>
    </location>
    <ligand>
        <name>substrate</name>
        <note>ligand shared with subunit alpha</note>
    </ligand>
</feature>
<evidence type="ECO:0000256" key="5">
    <source>
        <dbReference type="ARBA" id="ARBA00022741"/>
    </source>
</evidence>
<evidence type="ECO:0000256" key="8">
    <source>
        <dbReference type="PROSITE-ProRule" id="PRU00409"/>
    </source>
</evidence>
<feature type="domain" description="ATP-grasp" evidence="9">
    <location>
        <begin position="9"/>
        <end position="219"/>
    </location>
</feature>
<comment type="caution">
    <text evidence="10">The sequence shown here is derived from an EMBL/GenBank/DDBJ whole genome shotgun (WGS) entry which is preliminary data.</text>
</comment>
<dbReference type="InterPro" id="IPR011761">
    <property type="entry name" value="ATP-grasp"/>
</dbReference>
<organism evidence="10 11">
    <name type="scientific">candidate division WOR-3 bacterium JGI_Cruoil_03_44_89</name>
    <dbReference type="NCBI Taxonomy" id="1973748"/>
    <lineage>
        <taxon>Bacteria</taxon>
        <taxon>Bacteria division WOR-3</taxon>
    </lineage>
</organism>
<dbReference type="PIRSF" id="PIRSF001554">
    <property type="entry name" value="SucCS_beta"/>
    <property type="match status" value="1"/>
</dbReference>
<evidence type="ECO:0000313" key="10">
    <source>
        <dbReference type="EMBL" id="OYD17086.1"/>
    </source>
</evidence>
<dbReference type="GO" id="GO:0006104">
    <property type="term" value="P:succinyl-CoA metabolic process"/>
    <property type="evidence" value="ECO:0007669"/>
    <property type="project" value="TreeGrafter"/>
</dbReference>
<dbReference type="InterPro" id="IPR005809">
    <property type="entry name" value="Succ_CoA_ligase-like_bsu"/>
</dbReference>
<dbReference type="GO" id="GO:0005829">
    <property type="term" value="C:cytosol"/>
    <property type="evidence" value="ECO:0007669"/>
    <property type="project" value="TreeGrafter"/>
</dbReference>
<dbReference type="PANTHER" id="PTHR11815:SF10">
    <property type="entry name" value="SUCCINATE--COA LIGASE [GDP-FORMING] SUBUNIT BETA, MITOCHONDRIAL"/>
    <property type="match status" value="1"/>
</dbReference>
<proteinExistence type="inferred from homology"/>
<keyword evidence="5 7" id="KW-0547">Nucleotide-binding</keyword>
<dbReference type="EMBL" id="NOZQ01000034">
    <property type="protein sequence ID" value="OYD17086.1"/>
    <property type="molecule type" value="Genomic_DNA"/>
</dbReference>
<feature type="binding site" evidence="7">
    <location>
        <position position="94"/>
    </location>
    <ligand>
        <name>ATP</name>
        <dbReference type="ChEBI" id="CHEBI:30616"/>
    </ligand>
</feature>
<dbReference type="PROSITE" id="PS01217">
    <property type="entry name" value="SUCCINYL_COA_LIG_3"/>
    <property type="match status" value="1"/>
</dbReference>
<evidence type="ECO:0000256" key="6">
    <source>
        <dbReference type="ARBA" id="ARBA00022842"/>
    </source>
</evidence>
<keyword evidence="6 7" id="KW-0460">Magnesium</keyword>
<comment type="pathway">
    <text evidence="7">Carbohydrate metabolism; tricarboxylic acid cycle; succinate from succinyl-CoA (ligase route): step 1/1.</text>
</comment>
<dbReference type="FunFam" id="3.40.50.261:FF:000001">
    <property type="entry name" value="Succinate--CoA ligase [ADP-forming] subunit beta"/>
    <property type="match status" value="1"/>
</dbReference>
<dbReference type="InterPro" id="IPR016102">
    <property type="entry name" value="Succinyl-CoA_synth-like"/>
</dbReference>
<dbReference type="SUPFAM" id="SSF56059">
    <property type="entry name" value="Glutathione synthetase ATP-binding domain-like"/>
    <property type="match status" value="1"/>
</dbReference>
<evidence type="ECO:0000256" key="1">
    <source>
        <dbReference type="ARBA" id="ARBA00009182"/>
    </source>
</evidence>
<comment type="catalytic activity">
    <reaction evidence="7">
        <text>GTP + succinate + CoA = succinyl-CoA + GDP + phosphate</text>
        <dbReference type="Rhea" id="RHEA:22120"/>
        <dbReference type="ChEBI" id="CHEBI:30031"/>
        <dbReference type="ChEBI" id="CHEBI:37565"/>
        <dbReference type="ChEBI" id="CHEBI:43474"/>
        <dbReference type="ChEBI" id="CHEBI:57287"/>
        <dbReference type="ChEBI" id="CHEBI:57292"/>
        <dbReference type="ChEBI" id="CHEBI:58189"/>
    </reaction>
</comment>
<evidence type="ECO:0000256" key="4">
    <source>
        <dbReference type="ARBA" id="ARBA00022723"/>
    </source>
</evidence>
<dbReference type="GO" id="GO:0042709">
    <property type="term" value="C:succinate-CoA ligase complex"/>
    <property type="evidence" value="ECO:0007669"/>
    <property type="project" value="TreeGrafter"/>
</dbReference>
<dbReference type="InterPro" id="IPR005811">
    <property type="entry name" value="SUCC_ACL_C"/>
</dbReference>
<dbReference type="GO" id="GO:0004776">
    <property type="term" value="F:succinate-CoA ligase (GDP-forming) activity"/>
    <property type="evidence" value="ECO:0007669"/>
    <property type="project" value="RHEA"/>
</dbReference>
<dbReference type="NCBIfam" id="TIGR01016">
    <property type="entry name" value="sucCoAbeta"/>
    <property type="match status" value="1"/>
</dbReference>
<dbReference type="NCBIfam" id="NF001913">
    <property type="entry name" value="PRK00696.1"/>
    <property type="match status" value="1"/>
</dbReference>
<keyword evidence="3 7" id="KW-0436">Ligase</keyword>
<feature type="binding site" evidence="7">
    <location>
        <position position="256"/>
    </location>
    <ligand>
        <name>substrate</name>
        <note>ligand shared with subunit alpha</note>
    </ligand>
</feature>
<comment type="subunit">
    <text evidence="7">Heterotetramer of two alpha and two beta subunits.</text>
</comment>
<dbReference type="InterPro" id="IPR017866">
    <property type="entry name" value="Succ-CoA_synthase_bsu_CS"/>
</dbReference>
<dbReference type="Pfam" id="PF08442">
    <property type="entry name" value="ATP-grasp_2"/>
    <property type="match status" value="1"/>
</dbReference>
<evidence type="ECO:0000256" key="2">
    <source>
        <dbReference type="ARBA" id="ARBA00022532"/>
    </source>
</evidence>
<keyword evidence="7 8" id="KW-0067">ATP-binding</keyword>
<gene>
    <name evidence="7" type="primary">sucC</name>
    <name evidence="10" type="ORF">CH333_02010</name>
</gene>
<feature type="binding site" evidence="7">
    <location>
        <position position="45"/>
    </location>
    <ligand>
        <name>ATP</name>
        <dbReference type="ChEBI" id="CHEBI:30616"/>
    </ligand>
</feature>
<dbReference type="FunFam" id="3.30.470.20:FF:000002">
    <property type="entry name" value="Succinate--CoA ligase [ADP-forming] subunit beta"/>
    <property type="match status" value="1"/>
</dbReference>
<dbReference type="InterPro" id="IPR013815">
    <property type="entry name" value="ATP_grasp_subdomain_1"/>
</dbReference>
<dbReference type="GO" id="GO:0005524">
    <property type="term" value="F:ATP binding"/>
    <property type="evidence" value="ECO:0007669"/>
    <property type="project" value="UniProtKB-UniRule"/>
</dbReference>
<dbReference type="Gene3D" id="3.30.470.20">
    <property type="entry name" value="ATP-grasp fold, B domain"/>
    <property type="match status" value="1"/>
</dbReference>
<sequence length="378" mass="41352">MNLHEYQAKQIMREYGLPVQGGRVATKPKDAEKIARDYGNPVMVKAQVHTGGRGKAGGVKYAKTPDEAENYARGILGMRIKNFPVKKVLIAKAVDIKKEYYLSVIMDRDKKSPLIMASREGGMDIEEVARRKPKAIKKLWVDPVYGLLPHQAKEIMLSLFDDGKFALRSANIVEALYRLFTECDAQIAEINPLALDDGGKLWVTDAKVVLDDNALSRHPKLEKLRDPDPGEDKELAAKEAGLSYIPLSGYIGCVVNGAGLAMATMDLIKKYGGEPANFLDIGGSSSPEKVEKALSILLLDKNVRVIFFNIFGGITRCDDVASGVIRATESMKIGLPMVARLTGTNEDEARQILKNSPIIPVQSMSEGAIRAIELAKGN</sequence>
<dbReference type="GO" id="GO:0004775">
    <property type="term" value="F:succinate-CoA ligase (ADP-forming) activity"/>
    <property type="evidence" value="ECO:0007669"/>
    <property type="project" value="UniProtKB-UniRule"/>
</dbReference>